<evidence type="ECO:0000313" key="2">
    <source>
        <dbReference type="EMBL" id="CAF2333130.1"/>
    </source>
</evidence>
<feature type="compositionally biased region" description="Basic and acidic residues" evidence="1">
    <location>
        <begin position="56"/>
        <end position="71"/>
    </location>
</feature>
<feature type="compositionally biased region" description="Basic and acidic residues" evidence="1">
    <location>
        <begin position="86"/>
        <end position="98"/>
    </location>
</feature>
<sequence length="127" mass="14053">MSYAIRLLMPSFRYLVGGEQTREENGNTVERNGIVGGGRRRSSESDVVRGKKRRERGGVRERSEIGEREAEGDAVEVEGGNVEVGRVSHVEIEEHGVGGDEEGERLDEEQIEEEIGGDDPVREESTV</sequence>
<dbReference type="EMBL" id="HG994364">
    <property type="protein sequence ID" value="CAF2333130.1"/>
    <property type="molecule type" value="Genomic_DNA"/>
</dbReference>
<gene>
    <name evidence="2" type="ORF">DARMORV10_A10P15770.1</name>
</gene>
<name>A0A817B892_BRANA</name>
<organism evidence="2">
    <name type="scientific">Brassica napus</name>
    <name type="common">Rape</name>
    <dbReference type="NCBI Taxonomy" id="3708"/>
    <lineage>
        <taxon>Eukaryota</taxon>
        <taxon>Viridiplantae</taxon>
        <taxon>Streptophyta</taxon>
        <taxon>Embryophyta</taxon>
        <taxon>Tracheophyta</taxon>
        <taxon>Spermatophyta</taxon>
        <taxon>Magnoliopsida</taxon>
        <taxon>eudicotyledons</taxon>
        <taxon>Gunneridae</taxon>
        <taxon>Pentapetalae</taxon>
        <taxon>rosids</taxon>
        <taxon>malvids</taxon>
        <taxon>Brassicales</taxon>
        <taxon>Brassicaceae</taxon>
        <taxon>Brassiceae</taxon>
        <taxon>Brassica</taxon>
    </lineage>
</organism>
<feature type="compositionally biased region" description="Acidic residues" evidence="1">
    <location>
        <begin position="99"/>
        <end position="117"/>
    </location>
</feature>
<feature type="region of interest" description="Disordered" evidence="1">
    <location>
        <begin position="19"/>
        <end position="127"/>
    </location>
</feature>
<protein>
    <submittedName>
        <fullName evidence="2">(rape) hypothetical protein</fullName>
    </submittedName>
</protein>
<evidence type="ECO:0000256" key="1">
    <source>
        <dbReference type="SAM" id="MobiDB-lite"/>
    </source>
</evidence>
<dbReference type="AlphaFoldDB" id="A0A817B892"/>
<reference evidence="2" key="1">
    <citation type="submission" date="2021-01" db="EMBL/GenBank/DDBJ databases">
        <authorList>
            <consortium name="Genoscope - CEA"/>
            <person name="William W."/>
        </authorList>
    </citation>
    <scope>NUCLEOTIDE SEQUENCE</scope>
</reference>
<accession>A0A817B892</accession>
<proteinExistence type="predicted"/>
<dbReference type="Proteomes" id="UP001295469">
    <property type="component" value="Chromosome A10"/>
</dbReference>